<dbReference type="Gene3D" id="3.30.1490.270">
    <property type="match status" value="1"/>
</dbReference>
<dbReference type="InterPro" id="IPR025841">
    <property type="entry name" value="CP_ATPgrasp_2"/>
</dbReference>
<reference evidence="3 4" key="1">
    <citation type="journal article" date="2014" name="Int. J. Syst. Evol. Microbiol.">
        <title>Complete genome sequence of Corynebacterium casei LMG S-19264T (=DSM 44701T), isolated from a smear-ripened cheese.</title>
        <authorList>
            <consortium name="US DOE Joint Genome Institute (JGI-PGF)"/>
            <person name="Walter F."/>
            <person name="Albersmeier A."/>
            <person name="Kalinowski J."/>
            <person name="Ruckert C."/>
        </authorList>
    </citation>
    <scope>NUCLEOTIDE SEQUENCE [LARGE SCALE GENOMIC DNA]</scope>
    <source>
        <strain evidence="3 4">KCTC 12866</strain>
    </source>
</reference>
<dbReference type="Pfam" id="PF04168">
    <property type="entry name" value="Alpha-E"/>
    <property type="match status" value="1"/>
</dbReference>
<dbReference type="AlphaFoldDB" id="A0A8J3DBG7"/>
<dbReference type="InterPro" id="IPR051680">
    <property type="entry name" value="ATP-dep_Glu-Cys_Ligase-2"/>
</dbReference>
<evidence type="ECO:0000313" key="4">
    <source>
        <dbReference type="Proteomes" id="UP000598271"/>
    </source>
</evidence>
<organism evidence="3 4">
    <name type="scientific">Persicitalea jodogahamensis</name>
    <dbReference type="NCBI Taxonomy" id="402147"/>
    <lineage>
        <taxon>Bacteria</taxon>
        <taxon>Pseudomonadati</taxon>
        <taxon>Bacteroidota</taxon>
        <taxon>Cytophagia</taxon>
        <taxon>Cytophagales</taxon>
        <taxon>Spirosomataceae</taxon>
        <taxon>Persicitalea</taxon>
    </lineage>
</organism>
<gene>
    <name evidence="3" type="ORF">GCM10007390_37050</name>
</gene>
<dbReference type="InterPro" id="IPR007296">
    <property type="entry name" value="DUF403"/>
</dbReference>
<dbReference type="Gene3D" id="3.40.50.11290">
    <property type="match status" value="1"/>
</dbReference>
<feature type="domain" description="Circularly permuted ATP-grasp type 2" evidence="2">
    <location>
        <begin position="87"/>
        <end position="462"/>
    </location>
</feature>
<dbReference type="SUPFAM" id="SSF56059">
    <property type="entry name" value="Glutathione synthetase ATP-binding domain-like"/>
    <property type="match status" value="1"/>
</dbReference>
<dbReference type="PANTHER" id="PTHR34595">
    <property type="entry name" value="BLR5612 PROTEIN"/>
    <property type="match status" value="1"/>
</dbReference>
<evidence type="ECO:0008006" key="5">
    <source>
        <dbReference type="Google" id="ProtNLM"/>
    </source>
</evidence>
<protein>
    <recommendedName>
        <fullName evidence="5">DUF403 domain-containing protein</fullName>
    </recommendedName>
</protein>
<keyword evidence="4" id="KW-1185">Reference proteome</keyword>
<dbReference type="PANTHER" id="PTHR34595:SF2">
    <property type="entry name" value="BLR2978 PROTEIN"/>
    <property type="match status" value="1"/>
</dbReference>
<dbReference type="Pfam" id="PF14403">
    <property type="entry name" value="CP_ATPgrasp_2"/>
    <property type="match status" value="1"/>
</dbReference>
<evidence type="ECO:0000313" key="3">
    <source>
        <dbReference type="EMBL" id="GHB79585.1"/>
    </source>
</evidence>
<dbReference type="RefSeq" id="WP_189566050.1">
    <property type="nucleotide sequence ID" value="NZ_BMXF01000004.1"/>
</dbReference>
<proteinExistence type="predicted"/>
<sequence length="856" mass="96920">MSLVSTHTTLLQDYRLKVRSYDEVLDRNGALKPHWQLLFAALEKLGIKEVGVRNQEIITKLQENGVTYSVYESSDGLNRPWQLDPIPFLIHQSEWQEIAKGLRQRAELLNLILQDLYGPQTLVKEKVIPPELVYDNTGFLRACHDVKLAGRHQLVKYAVDMARGPDGRMWVLDNRTQAPSGAGYTLENRTVMSKVLPDLAENLFVRRLSPFYLSTQQALARNYGKGKEDLTIVYLTPGPNNETYFEHAYLAAYYGYILAQGDDLLVRGGNVWLKSIEGLRKVDIILRRIDDDFSDPLELRSDSRLGVPGLLHAIRMGKVAVINPPGTGLLENNAFMAFMHNASRHLLGQELILPSVATWWCGQVKEQNFVLDNLEQLIVKKVNRHRDNRSIYGHQLSDAQLDQLKREIRANPTQYVAQEEVSFSTTPAYVDGTIEPRFAALRAYLIGTENGYEVMPGGLTRSSPEAGRFTFSNQYGGISKDTWIVGDEVEHAQEHIVLPTSTQYRKASSLPSRSADNLFWVGRYGERVLATNAFINIVLNALNIHQNYGGQNEHIAWLLRSLTHLTLTYPGFVVDGEAEATLLENPIRELNDLVLNVKRAGSIGSSVERFLRAIKSVRDQWNPEIWRAIDLVEGSLVRIKTLKKEQADHRAIQKDLDRLYGRMFTFYGTVSETMSRDNAYYLLKSGKLIERILSRVSVIRSSFAFRNPEYVENELLEALLNYHHLLGRFRNTYRSQITLSAALDMVLMEANSPYALAYQFDALGRCLDRLPGSQERLNNAQKAVLEATAKIKLANVVELCEYDEESNFRKNLDDLMGEITALTFTASESISNLYFSHVAIQSSFFGGGNPSDKHEV</sequence>
<dbReference type="EMBL" id="BMXF01000004">
    <property type="protein sequence ID" value="GHB79585.1"/>
    <property type="molecule type" value="Genomic_DNA"/>
</dbReference>
<feature type="domain" description="DUF403" evidence="1">
    <location>
        <begin position="510"/>
        <end position="835"/>
    </location>
</feature>
<evidence type="ECO:0000259" key="1">
    <source>
        <dbReference type="Pfam" id="PF04168"/>
    </source>
</evidence>
<comment type="caution">
    <text evidence="3">The sequence shown here is derived from an EMBL/GenBank/DDBJ whole genome shotgun (WGS) entry which is preliminary data.</text>
</comment>
<dbReference type="Proteomes" id="UP000598271">
    <property type="component" value="Unassembled WGS sequence"/>
</dbReference>
<evidence type="ECO:0000259" key="2">
    <source>
        <dbReference type="Pfam" id="PF14403"/>
    </source>
</evidence>
<name>A0A8J3DBG7_9BACT</name>
<accession>A0A8J3DBG7</accession>